<feature type="repeat" description="WD" evidence="3">
    <location>
        <begin position="1214"/>
        <end position="1255"/>
    </location>
</feature>
<dbReference type="Gene3D" id="3.40.50.300">
    <property type="entry name" value="P-loop containing nucleotide triphosphate hydrolases"/>
    <property type="match status" value="1"/>
</dbReference>
<dbReference type="KEGG" id="pfy:PFICI_04301"/>
<dbReference type="Pfam" id="PF24883">
    <property type="entry name" value="NPHP3_N"/>
    <property type="match status" value="1"/>
</dbReference>
<dbReference type="HOGENOM" id="CLU_000288_6_16_1"/>
<sequence>MDRSENDGGDDPRDKDQGHSQNSNRQGVSNHIGVLQVYPAIGDDIETDVDIFAIHGLDTTSPDTWTFQRKHEARPTEKNNQSGLSGRLFERRPTRVREKSDRRKNGVNWLTSPDMLSYDLPRARIFTCNWPSRLYRDQGSVELTVLELARGLLADIQSERRRLGAITRPIIFIASCLGGIILAQALTLAAESENEYYGLSTATAGVVFLGTPFRGTALAHVFGTAILSLEARGVVKSQSLARGLLDHLGKSTAQLEELVNRFSINCCLSRNLPVYCFYETIESHFVAKSFPKWTPKWLKAHMTNPKVIVDSSSARLDVAKESIALHVTHVMMNKFPDREDSSYRRVRGTIQSMIEQAMSVRSQTLVFTGDDARSWNLLTERIPSPGHEMEVIEDRKERLISACSEWILKLIDWQQGPDASVIHFVGGPGTGKTMAMINLIRYHLTNTDQQALSYFFFEGKSKDECAFYRGLIYHLLRNIRNSNLISHLTQELASGSDSALDDAIALRSALQRMLADAKPSLLFVDGIDECEDKHHLKNILRFIRETTTELGIKWVVSSRSDPIISESLQSLGKKCLINSIELSTVLPEISIDEYIRRKVELLAETKDYSADLRHKIHYILKDRSAGIFLWVSLVCEMLQNDHESWDDRETLHLLEKLPTGLPDIYSHSLSKLRELERRWSDCVTVLATAATTLRPLHLEELASIAFSDRKLQRAQAERCVRLCSNFLVLQADIVHFIHQSARDFLKDDPMGDIFDRGISDRHSLTLSASMRAMKDLKENIYELEHCSTEITEIITPRSGDPLLAMSYSCESWIDHLIASFSDLEQHAIRPEILCDQGEIHEFMSHYLLCWLEALCLKRVLHKGLDGVRRLEAFINQWEPGNLSSLLKDTTRFILRHMSMIDSMPLQIYRSALLFSPKNSIIRRLFLRKHCPIKVILGLEPNWDHHLQTFQPYMSYGISHIALSNCGKTLASGDRHGAVQVWNMATGRAEFAHPCDPWEVDTMQHLAFSPDGGKLAILSGEHIRLWIPATNQFAWITPCSTRHGGIIVWPNKEKLLVVANYGTMLLLDAATGQAVRLPKLAHFKISCSSFWPQGNQLMLGSTTGRVQLLDATTGQIQQSFENKDKLIPIQFLAKSADGRKLITIQHEKEGRGDVGHIVLWCAADGGVERTWEVSDLRSPDSLVFWPDASKFAFSPRWSGDIWIWDIVTGGVLRVFYGHTLAILSLVLSPDKQQLISGSIDGAIEIWDVATIETEKPNLGRQTLRITSVAFSPDGKYLAAVLVSGMIHLHEVASGNLVQRIPPQEYAGRIQVSRQFIEFSPDGLKLASWCGGELIEVLNLTEGRVEQFLTGITTDSGDFRRILMAFSSDGTKLATYAYNCKIQIWDVARGSLLAEKQFNIIYSLAFSPDGERVAFEQEPWKRFASHDFDRISLWNMATNRMEPVLDQHEMGHIESLAFSADGRKLATSTSDRTIHMWEMESEVDLETVWLPATPTNDFGHMKTYSLDPLKRWIYRNGSKFLSIPSEYALSSTEAITNDAIAFGTEKGQLMILHMP</sequence>
<dbReference type="InParanoid" id="W3X8Q5"/>
<dbReference type="Proteomes" id="UP000030651">
    <property type="component" value="Unassembled WGS sequence"/>
</dbReference>
<dbReference type="InterPro" id="IPR001680">
    <property type="entry name" value="WD40_rpt"/>
</dbReference>
<proteinExistence type="predicted"/>
<feature type="region of interest" description="Disordered" evidence="4">
    <location>
        <begin position="1"/>
        <end position="31"/>
    </location>
</feature>
<dbReference type="PROSITE" id="PS00678">
    <property type="entry name" value="WD_REPEATS_1"/>
    <property type="match status" value="2"/>
</dbReference>
<dbReference type="SUPFAM" id="SSF53474">
    <property type="entry name" value="alpha/beta-Hydrolases"/>
    <property type="match status" value="1"/>
</dbReference>
<dbReference type="EMBL" id="KI912111">
    <property type="protein sequence ID" value="ETS82425.1"/>
    <property type="molecule type" value="Genomic_DNA"/>
</dbReference>
<feature type="compositionally biased region" description="Basic and acidic residues" evidence="4">
    <location>
        <begin position="88"/>
        <end position="102"/>
    </location>
</feature>
<dbReference type="SUPFAM" id="SSF50998">
    <property type="entry name" value="Quinoprotein alcohol dehydrogenase-like"/>
    <property type="match status" value="1"/>
</dbReference>
<keyword evidence="7" id="KW-1185">Reference proteome</keyword>
<feature type="compositionally biased region" description="Polar residues" evidence="4">
    <location>
        <begin position="19"/>
        <end position="29"/>
    </location>
</feature>
<gene>
    <name evidence="6" type="ORF">PFICI_04301</name>
</gene>
<dbReference type="OrthoDB" id="4927316at2759"/>
<dbReference type="InterPro" id="IPR027417">
    <property type="entry name" value="P-loop_NTPase"/>
</dbReference>
<protein>
    <recommendedName>
        <fullName evidence="5">NACHT domain-containing protein</fullName>
    </recommendedName>
</protein>
<feature type="repeat" description="WD" evidence="3">
    <location>
        <begin position="1451"/>
        <end position="1485"/>
    </location>
</feature>
<keyword evidence="2" id="KW-0677">Repeat</keyword>
<organism evidence="6 7">
    <name type="scientific">Pestalotiopsis fici (strain W106-1 / CGMCC3.15140)</name>
    <dbReference type="NCBI Taxonomy" id="1229662"/>
    <lineage>
        <taxon>Eukaryota</taxon>
        <taxon>Fungi</taxon>
        <taxon>Dikarya</taxon>
        <taxon>Ascomycota</taxon>
        <taxon>Pezizomycotina</taxon>
        <taxon>Sordariomycetes</taxon>
        <taxon>Xylariomycetidae</taxon>
        <taxon>Amphisphaeriales</taxon>
        <taxon>Sporocadaceae</taxon>
        <taxon>Pestalotiopsis</taxon>
    </lineage>
</organism>
<dbReference type="InterPro" id="IPR011044">
    <property type="entry name" value="Quino_amine_DH_bsu"/>
</dbReference>
<dbReference type="RefSeq" id="XP_007831073.1">
    <property type="nucleotide sequence ID" value="XM_007832882.1"/>
</dbReference>
<dbReference type="InterPro" id="IPR056884">
    <property type="entry name" value="NPHP3-like_N"/>
</dbReference>
<dbReference type="PANTHER" id="PTHR10039:SF14">
    <property type="entry name" value="NACHT DOMAIN-CONTAINING PROTEIN"/>
    <property type="match status" value="1"/>
</dbReference>
<evidence type="ECO:0000259" key="5">
    <source>
        <dbReference type="PROSITE" id="PS50837"/>
    </source>
</evidence>
<dbReference type="InterPro" id="IPR007111">
    <property type="entry name" value="NACHT_NTPase"/>
</dbReference>
<feature type="domain" description="NACHT" evidence="5">
    <location>
        <begin position="420"/>
        <end position="568"/>
    </location>
</feature>
<dbReference type="eggNOG" id="KOG4155">
    <property type="taxonomic scope" value="Eukaryota"/>
</dbReference>
<accession>W3X8Q5</accession>
<dbReference type="Gene3D" id="2.130.10.10">
    <property type="entry name" value="YVTN repeat-like/Quinoprotein amine dehydrogenase"/>
    <property type="match status" value="3"/>
</dbReference>
<dbReference type="SUPFAM" id="SSF50969">
    <property type="entry name" value="YVTN repeat-like/Quinoprotein amine dehydrogenase"/>
    <property type="match status" value="1"/>
</dbReference>
<dbReference type="Pfam" id="PF00400">
    <property type="entry name" value="WD40"/>
    <property type="match status" value="3"/>
</dbReference>
<dbReference type="GeneID" id="19269314"/>
<feature type="region of interest" description="Disordered" evidence="4">
    <location>
        <begin position="63"/>
        <end position="102"/>
    </location>
</feature>
<evidence type="ECO:0000256" key="1">
    <source>
        <dbReference type="ARBA" id="ARBA00022574"/>
    </source>
</evidence>
<feature type="compositionally biased region" description="Basic and acidic residues" evidence="4">
    <location>
        <begin position="1"/>
        <end position="18"/>
    </location>
</feature>
<dbReference type="PROSITE" id="PS50082">
    <property type="entry name" value="WD_REPEATS_2"/>
    <property type="match status" value="2"/>
</dbReference>
<dbReference type="InterPro" id="IPR011047">
    <property type="entry name" value="Quinoprotein_ADH-like_sf"/>
</dbReference>
<evidence type="ECO:0000256" key="2">
    <source>
        <dbReference type="ARBA" id="ARBA00022737"/>
    </source>
</evidence>
<dbReference type="PROSITE" id="PS50837">
    <property type="entry name" value="NACHT"/>
    <property type="match status" value="1"/>
</dbReference>
<dbReference type="InterPro" id="IPR015943">
    <property type="entry name" value="WD40/YVTN_repeat-like_dom_sf"/>
</dbReference>
<dbReference type="PANTHER" id="PTHR10039">
    <property type="entry name" value="AMELOGENIN"/>
    <property type="match status" value="1"/>
</dbReference>
<keyword evidence="1 3" id="KW-0853">WD repeat</keyword>
<dbReference type="SUPFAM" id="SSF52540">
    <property type="entry name" value="P-loop containing nucleoside triphosphate hydrolases"/>
    <property type="match status" value="1"/>
</dbReference>
<reference evidence="7" key="1">
    <citation type="journal article" date="2015" name="BMC Genomics">
        <title>Genomic and transcriptomic analysis of the endophytic fungus Pestalotiopsis fici reveals its lifestyle and high potential for synthesis of natural products.</title>
        <authorList>
            <person name="Wang X."/>
            <person name="Zhang X."/>
            <person name="Liu L."/>
            <person name="Xiang M."/>
            <person name="Wang W."/>
            <person name="Sun X."/>
            <person name="Che Y."/>
            <person name="Guo L."/>
            <person name="Liu G."/>
            <person name="Guo L."/>
            <person name="Wang C."/>
            <person name="Yin W.B."/>
            <person name="Stadler M."/>
            <person name="Zhang X."/>
            <person name="Liu X."/>
        </authorList>
    </citation>
    <scope>NUCLEOTIDE SEQUENCE [LARGE SCALE GENOMIC DNA]</scope>
    <source>
        <strain evidence="7">W106-1 / CGMCC3.15140</strain>
    </source>
</reference>
<name>W3X8Q5_PESFW</name>
<evidence type="ECO:0000313" key="6">
    <source>
        <dbReference type="EMBL" id="ETS82425.1"/>
    </source>
</evidence>
<evidence type="ECO:0000256" key="3">
    <source>
        <dbReference type="PROSITE-ProRule" id="PRU00221"/>
    </source>
</evidence>
<dbReference type="InterPro" id="IPR019775">
    <property type="entry name" value="WD40_repeat_CS"/>
</dbReference>
<evidence type="ECO:0000313" key="7">
    <source>
        <dbReference type="Proteomes" id="UP000030651"/>
    </source>
</evidence>
<dbReference type="PROSITE" id="PS50294">
    <property type="entry name" value="WD_REPEATS_REGION"/>
    <property type="match status" value="2"/>
</dbReference>
<dbReference type="InterPro" id="IPR029058">
    <property type="entry name" value="AB_hydrolase_fold"/>
</dbReference>
<evidence type="ECO:0000256" key="4">
    <source>
        <dbReference type="SAM" id="MobiDB-lite"/>
    </source>
</evidence>
<dbReference type="SMART" id="SM00320">
    <property type="entry name" value="WD40"/>
    <property type="match status" value="8"/>
</dbReference>
<dbReference type="STRING" id="1229662.W3X8Q5"/>
<dbReference type="Gene3D" id="3.40.50.1820">
    <property type="entry name" value="alpha/beta hydrolase"/>
    <property type="match status" value="1"/>
</dbReference>